<keyword evidence="2" id="KW-1185">Reference proteome</keyword>
<dbReference type="Proteomes" id="UP001352852">
    <property type="component" value="Unassembled WGS sequence"/>
</dbReference>
<protein>
    <submittedName>
        <fullName evidence="1">Uncharacterized protein</fullName>
    </submittedName>
</protein>
<reference evidence="1 2" key="1">
    <citation type="submission" date="2021-06" db="EMBL/GenBank/DDBJ databases">
        <authorList>
            <person name="Palmer J.M."/>
        </authorList>
    </citation>
    <scope>NUCLEOTIDE SEQUENCE [LARGE SCALE GENOMIC DNA]</scope>
    <source>
        <strain evidence="1 2">CL_MEX2019</strain>
        <tissue evidence="1">Muscle</tissue>
    </source>
</reference>
<name>A0ABU7F712_9TELE</name>
<organism evidence="1 2">
    <name type="scientific">Characodon lateralis</name>
    <dbReference type="NCBI Taxonomy" id="208331"/>
    <lineage>
        <taxon>Eukaryota</taxon>
        <taxon>Metazoa</taxon>
        <taxon>Chordata</taxon>
        <taxon>Craniata</taxon>
        <taxon>Vertebrata</taxon>
        <taxon>Euteleostomi</taxon>
        <taxon>Actinopterygii</taxon>
        <taxon>Neopterygii</taxon>
        <taxon>Teleostei</taxon>
        <taxon>Neoteleostei</taxon>
        <taxon>Acanthomorphata</taxon>
        <taxon>Ovalentaria</taxon>
        <taxon>Atherinomorphae</taxon>
        <taxon>Cyprinodontiformes</taxon>
        <taxon>Goodeidae</taxon>
        <taxon>Characodon</taxon>
    </lineage>
</organism>
<proteinExistence type="predicted"/>
<sequence length="99" mass="10469">MASAVDTKNVKVGGRIAVKRVLGCARVSGNFNLLQRSPSSYFHRCRACSGLAAGRSECICPCEANTSGQYICAKKGSKEVLSVQEKCTGQSQISQEVPG</sequence>
<evidence type="ECO:0000313" key="1">
    <source>
        <dbReference type="EMBL" id="MED6294493.1"/>
    </source>
</evidence>
<gene>
    <name evidence="1" type="ORF">CHARACLAT_021585</name>
</gene>
<accession>A0ABU7F712</accession>
<dbReference type="EMBL" id="JAHUTJ010075894">
    <property type="protein sequence ID" value="MED6294493.1"/>
    <property type="molecule type" value="Genomic_DNA"/>
</dbReference>
<comment type="caution">
    <text evidence="1">The sequence shown here is derived from an EMBL/GenBank/DDBJ whole genome shotgun (WGS) entry which is preliminary data.</text>
</comment>
<evidence type="ECO:0000313" key="2">
    <source>
        <dbReference type="Proteomes" id="UP001352852"/>
    </source>
</evidence>